<evidence type="ECO:0000256" key="9">
    <source>
        <dbReference type="ARBA" id="ARBA00022833"/>
    </source>
</evidence>
<evidence type="ECO:0000259" key="16">
    <source>
        <dbReference type="Pfam" id="PF17146"/>
    </source>
</evidence>
<evidence type="ECO:0000256" key="6">
    <source>
        <dbReference type="ARBA" id="ARBA00022723"/>
    </source>
</evidence>
<feature type="compositionally biased region" description="Basic and acidic residues" evidence="14">
    <location>
        <begin position="132"/>
        <end position="143"/>
    </location>
</feature>
<evidence type="ECO:0000256" key="12">
    <source>
        <dbReference type="PIRNR" id="PIRNR037125"/>
    </source>
</evidence>
<dbReference type="InterPro" id="IPR017117">
    <property type="entry name" value="Nob1_euk"/>
</dbReference>
<dbReference type="Gene3D" id="3.40.50.1010">
    <property type="entry name" value="5'-nuclease"/>
    <property type="match status" value="1"/>
</dbReference>
<comment type="similarity">
    <text evidence="2 12">Belongs to the NOB1 family.</text>
</comment>
<dbReference type="GO" id="GO:0008270">
    <property type="term" value="F:zinc ion binding"/>
    <property type="evidence" value="ECO:0007669"/>
    <property type="project" value="UniProtKB-KW"/>
</dbReference>
<dbReference type="GO" id="GO:0016787">
    <property type="term" value="F:hydrolase activity"/>
    <property type="evidence" value="ECO:0007669"/>
    <property type="project" value="UniProtKB-KW"/>
</dbReference>
<accession>A0A7I8VRA5</accession>
<keyword evidence="9 12" id="KW-0862">Zinc</keyword>
<evidence type="ECO:0000313" key="17">
    <source>
        <dbReference type="EMBL" id="CAD5117126.1"/>
    </source>
</evidence>
<comment type="subcellular location">
    <subcellularLocation>
        <location evidence="1 12">Nucleus</location>
    </subcellularLocation>
</comment>
<reference evidence="17 18" key="1">
    <citation type="submission" date="2020-08" db="EMBL/GenBank/DDBJ databases">
        <authorList>
            <person name="Hejnol A."/>
        </authorList>
    </citation>
    <scope>NUCLEOTIDE SEQUENCE [LARGE SCALE GENOMIC DNA]</scope>
</reference>
<dbReference type="AlphaFoldDB" id="A0A7I8VRA5"/>
<keyword evidence="10 12" id="KW-0539">Nucleus</keyword>
<dbReference type="EMBL" id="CAJFCJ010000007">
    <property type="protein sequence ID" value="CAD5117126.1"/>
    <property type="molecule type" value="Genomic_DNA"/>
</dbReference>
<feature type="region of interest" description="Disordered" evidence="14">
    <location>
        <begin position="391"/>
        <end position="411"/>
    </location>
</feature>
<dbReference type="FunFam" id="3.40.50.1010:FF:000018">
    <property type="entry name" value="RNA-binding protein NOB1"/>
    <property type="match status" value="1"/>
</dbReference>
<keyword evidence="18" id="KW-1185">Reference proteome</keyword>
<evidence type="ECO:0000256" key="10">
    <source>
        <dbReference type="ARBA" id="ARBA00023242"/>
    </source>
</evidence>
<sequence length="411" mass="46110">MKIKRLVVDSGCFIRNIQLQGLTEHVVTVNEVISEIKDKRTKESLQVLPYEFTLKSPDVEALHHVTNFSKKTGDYASLSATDLKVIALTFALEKEVNGTDHLKNEPGSKVQLKSTWKRFDNPKDISGFFIEKSSDKNSKKEKSTNSQNSQEKVYKSEDEQDKESIQASIESSESSPNAEKTESNEIVNEGEEIPGDAIEASESEENEDDEEGWITPSNVRSIRAKMGNIDLDEKKEIDVACITTDFAMQNVLLQLGLNVISENGMLIKSAKSYILRCFACFKITKKMDKEFCPHCGNANTLKKVSMSVDKDGNVRIYLSRRKKISRRGLKYSLPTPKGGKHANNPILFADQPVPQQRSSKASRKKMDVLNDDFLASSSPFAVKDIYSRSAMLGIKQSGRSRRNPNESGRRK</sequence>
<dbReference type="PANTHER" id="PTHR12814:SF2">
    <property type="entry name" value="RNA-BINDING PROTEIN NOB1"/>
    <property type="match status" value="1"/>
</dbReference>
<comment type="caution">
    <text evidence="17">The sequence shown here is derived from an EMBL/GenBank/DDBJ whole genome shotgun (WGS) entry which is preliminary data.</text>
</comment>
<comment type="function">
    <text evidence="11">May play a role in mRNA degradation. Endonuclease required for processing of 20S pre-rRNA precursor and biogenesis of 40S ribosomal subunits.</text>
</comment>
<dbReference type="InterPro" id="IPR036283">
    <property type="entry name" value="NOB1_Zf-like_sf"/>
</dbReference>
<evidence type="ECO:0000256" key="3">
    <source>
        <dbReference type="ARBA" id="ARBA00018439"/>
    </source>
</evidence>
<keyword evidence="7" id="KW-0863">Zinc-finger</keyword>
<dbReference type="Pfam" id="PF08772">
    <property type="entry name" value="Zn_ribbon_NOB1"/>
    <property type="match status" value="1"/>
</dbReference>
<feature type="binding site" evidence="13">
    <location>
        <position position="295"/>
    </location>
    <ligand>
        <name>Zn(2+)</name>
        <dbReference type="ChEBI" id="CHEBI:29105"/>
    </ligand>
</feature>
<gene>
    <name evidence="17" type="ORF">DGYR_LOCUS5684</name>
</gene>
<dbReference type="GO" id="GO:0030688">
    <property type="term" value="C:preribosome, small subunit precursor"/>
    <property type="evidence" value="ECO:0007669"/>
    <property type="project" value="TreeGrafter"/>
</dbReference>
<dbReference type="Gene3D" id="6.20.210.10">
    <property type="entry name" value="Nin one binding (NOB1), Zn-ribbon-like"/>
    <property type="match status" value="1"/>
</dbReference>
<feature type="binding site" evidence="13">
    <location>
        <position position="277"/>
    </location>
    <ligand>
        <name>Zn(2+)</name>
        <dbReference type="ChEBI" id="CHEBI:29105"/>
    </ligand>
</feature>
<evidence type="ECO:0000256" key="13">
    <source>
        <dbReference type="PIRSR" id="PIRSR037125-1"/>
    </source>
</evidence>
<evidence type="ECO:0000256" key="14">
    <source>
        <dbReference type="SAM" id="MobiDB-lite"/>
    </source>
</evidence>
<dbReference type="PIRSF" id="PIRSF037125">
    <property type="entry name" value="D-site_20S_pre-rRNA_nuclease"/>
    <property type="match status" value="1"/>
</dbReference>
<protein>
    <recommendedName>
        <fullName evidence="3 12">RNA-binding protein NOB1</fullName>
    </recommendedName>
</protein>
<feature type="domain" description="Nin one binding (NOB1) Zn-ribbon-like" evidence="15">
    <location>
        <begin position="267"/>
        <end position="339"/>
    </location>
</feature>
<feature type="region of interest" description="Disordered" evidence="14">
    <location>
        <begin position="130"/>
        <end position="215"/>
    </location>
</feature>
<proteinExistence type="inferred from homology"/>
<evidence type="ECO:0000256" key="8">
    <source>
        <dbReference type="ARBA" id="ARBA00022801"/>
    </source>
</evidence>
<feature type="domain" description="Ribonuclease PIN" evidence="16">
    <location>
        <begin position="6"/>
        <end position="92"/>
    </location>
</feature>
<name>A0A7I8VRA5_9ANNE</name>
<dbReference type="CDD" id="cd09876">
    <property type="entry name" value="PIN_Nob1-like"/>
    <property type="match status" value="1"/>
</dbReference>
<keyword evidence="8" id="KW-0378">Hydrolase</keyword>
<evidence type="ECO:0000256" key="5">
    <source>
        <dbReference type="ARBA" id="ARBA00022722"/>
    </source>
</evidence>
<feature type="binding site" evidence="13">
    <location>
        <position position="280"/>
    </location>
    <ligand>
        <name>Zn(2+)</name>
        <dbReference type="ChEBI" id="CHEBI:29105"/>
    </ligand>
</feature>
<evidence type="ECO:0000313" key="18">
    <source>
        <dbReference type="Proteomes" id="UP000549394"/>
    </source>
</evidence>
<evidence type="ECO:0000256" key="7">
    <source>
        <dbReference type="ARBA" id="ARBA00022771"/>
    </source>
</evidence>
<dbReference type="Pfam" id="PF17146">
    <property type="entry name" value="PIN_6"/>
    <property type="match status" value="1"/>
</dbReference>
<feature type="compositionally biased region" description="Acidic residues" evidence="14">
    <location>
        <begin position="188"/>
        <end position="212"/>
    </location>
</feature>
<evidence type="ECO:0000259" key="15">
    <source>
        <dbReference type="Pfam" id="PF08772"/>
    </source>
</evidence>
<dbReference type="InterPro" id="IPR014881">
    <property type="entry name" value="NOB1_Zn-bd"/>
</dbReference>
<dbReference type="GO" id="GO:0004521">
    <property type="term" value="F:RNA endonuclease activity"/>
    <property type="evidence" value="ECO:0007669"/>
    <property type="project" value="UniProtKB-UniRule"/>
</dbReference>
<dbReference type="OrthoDB" id="446759at2759"/>
<dbReference type="GO" id="GO:0030490">
    <property type="term" value="P:maturation of SSU-rRNA"/>
    <property type="evidence" value="ECO:0007669"/>
    <property type="project" value="TreeGrafter"/>
</dbReference>
<feature type="binding site" evidence="13">
    <location>
        <position position="292"/>
    </location>
    <ligand>
        <name>Zn(2+)</name>
        <dbReference type="ChEBI" id="CHEBI:29105"/>
    </ligand>
</feature>
<evidence type="ECO:0000256" key="11">
    <source>
        <dbReference type="ARBA" id="ARBA00045628"/>
    </source>
</evidence>
<dbReference type="PANTHER" id="PTHR12814">
    <property type="entry name" value="RNA-BINDING PROTEIN NOB1"/>
    <property type="match status" value="1"/>
</dbReference>
<evidence type="ECO:0000256" key="2">
    <source>
        <dbReference type="ARBA" id="ARBA00005858"/>
    </source>
</evidence>
<evidence type="ECO:0000256" key="4">
    <source>
        <dbReference type="ARBA" id="ARBA00022553"/>
    </source>
</evidence>
<dbReference type="InterPro" id="IPR033411">
    <property type="entry name" value="Ribonuclease_PIN"/>
</dbReference>
<keyword evidence="4" id="KW-0597">Phosphoprotein</keyword>
<evidence type="ECO:0000256" key="1">
    <source>
        <dbReference type="ARBA" id="ARBA00004123"/>
    </source>
</evidence>
<keyword evidence="6 12" id="KW-0479">Metal-binding</keyword>
<dbReference type="InterPro" id="IPR039907">
    <property type="entry name" value="NOB1"/>
</dbReference>
<dbReference type="Proteomes" id="UP000549394">
    <property type="component" value="Unassembled WGS sequence"/>
</dbReference>
<dbReference type="SUPFAM" id="SSF144206">
    <property type="entry name" value="NOB1 zinc finger-like"/>
    <property type="match status" value="1"/>
</dbReference>
<feature type="compositionally biased region" description="Low complexity" evidence="14">
    <location>
        <begin position="165"/>
        <end position="175"/>
    </location>
</feature>
<dbReference type="GO" id="GO:0005634">
    <property type="term" value="C:nucleus"/>
    <property type="evidence" value="ECO:0007669"/>
    <property type="project" value="UniProtKB-SubCell"/>
</dbReference>
<organism evidence="17 18">
    <name type="scientific">Dimorphilus gyrociliatus</name>
    <dbReference type="NCBI Taxonomy" id="2664684"/>
    <lineage>
        <taxon>Eukaryota</taxon>
        <taxon>Metazoa</taxon>
        <taxon>Spiralia</taxon>
        <taxon>Lophotrochozoa</taxon>
        <taxon>Annelida</taxon>
        <taxon>Polychaeta</taxon>
        <taxon>Polychaeta incertae sedis</taxon>
        <taxon>Dinophilidae</taxon>
        <taxon>Dimorphilus</taxon>
    </lineage>
</organism>
<keyword evidence="5" id="KW-0540">Nuclease</keyword>